<evidence type="ECO:0000313" key="4">
    <source>
        <dbReference type="Proteomes" id="UP000893823"/>
    </source>
</evidence>
<protein>
    <recommendedName>
        <fullName evidence="5">DUF559 domain-containing protein</fullName>
    </recommendedName>
</protein>
<dbReference type="EMBL" id="SODL02000007">
    <property type="protein sequence ID" value="MCP2369187.1"/>
    <property type="molecule type" value="Genomic_DNA"/>
</dbReference>
<dbReference type="AlphaFoldDB" id="A0A1H1MXS5"/>
<dbReference type="Proteomes" id="UP000199482">
    <property type="component" value="Chromosome I"/>
</dbReference>
<dbReference type="EMBL" id="LT629755">
    <property type="protein sequence ID" value="SDR91470.1"/>
    <property type="molecule type" value="Genomic_DNA"/>
</dbReference>
<keyword evidence="4" id="KW-1185">Reference proteome</keyword>
<accession>A0A1H1MXS5</accession>
<organism evidence="2 3">
    <name type="scientific">Agromyces flavus</name>
    <dbReference type="NCBI Taxonomy" id="589382"/>
    <lineage>
        <taxon>Bacteria</taxon>
        <taxon>Bacillati</taxon>
        <taxon>Actinomycetota</taxon>
        <taxon>Actinomycetes</taxon>
        <taxon>Micrococcales</taxon>
        <taxon>Microbacteriaceae</taxon>
        <taxon>Agromyces</taxon>
    </lineage>
</organism>
<dbReference type="RefSeq" id="WP_092668992.1">
    <property type="nucleotide sequence ID" value="NZ_BMDN01000007.1"/>
</dbReference>
<dbReference type="STRING" id="589382.SAMN04489721_0499"/>
<dbReference type="Proteomes" id="UP000893823">
    <property type="component" value="Unassembled WGS sequence"/>
</dbReference>
<dbReference type="SUPFAM" id="SSF52980">
    <property type="entry name" value="Restriction endonuclease-like"/>
    <property type="match status" value="1"/>
</dbReference>
<reference evidence="3" key="1">
    <citation type="submission" date="2016-10" db="EMBL/GenBank/DDBJ databases">
        <authorList>
            <person name="Varghese N."/>
            <person name="Submissions S."/>
        </authorList>
    </citation>
    <scope>NUCLEOTIDE SEQUENCE [LARGE SCALE GENOMIC DNA]</scope>
    <source>
        <strain evidence="3">CPCC 202695</strain>
    </source>
</reference>
<evidence type="ECO:0000313" key="2">
    <source>
        <dbReference type="EMBL" id="SDR91470.1"/>
    </source>
</evidence>
<dbReference type="InterPro" id="IPR011335">
    <property type="entry name" value="Restrct_endonuc-II-like"/>
</dbReference>
<evidence type="ECO:0000313" key="3">
    <source>
        <dbReference type="Proteomes" id="UP000199482"/>
    </source>
</evidence>
<reference evidence="2" key="2">
    <citation type="submission" date="2016-10" db="EMBL/GenBank/DDBJ databases">
        <authorList>
            <person name="de Groot N.N."/>
        </authorList>
    </citation>
    <scope>NUCLEOTIDE SEQUENCE [LARGE SCALE GENOMIC DNA]</scope>
    <source>
        <strain evidence="2">CPCC 202695</strain>
    </source>
</reference>
<sequence length="305" mass="33081">MTRRAPLAPHLSGAAFRVGDVPFHGATRGRLRASDLQHPFTAVRSIGLDLDDALGRCLAYEPLLRQGEAFSHETAAALLRLPLPHDSSTVHVLAPPGATRARGRGVVGHAASVAPPVVLHDGLPVVAPAYVWCQLANGSSMYDLVALGDAVVTGLRRGEMRLPALASLDELRDAARGWGSRRGAVTIAEALPRIRVGAESPKETHLRLMLVDAGLPEPMPNPPVRLPSGATVHPDLADRRRRIAFEYLGDIHRTDRRRWQDDLRRRRELTAAGWHVVEVTADDLTWNREAFIAGVRALLGVSAQP</sequence>
<reference evidence="1" key="3">
    <citation type="submission" date="2022-06" db="EMBL/GenBank/DDBJ databases">
        <title>Genomic Encyclopedia of Type Strains, Phase III (KMG-III): the genomes of soil and plant-associated and newly described type strains.</title>
        <authorList>
            <person name="Whitman W."/>
        </authorList>
    </citation>
    <scope>NUCLEOTIDE SEQUENCE</scope>
    <source>
        <strain evidence="1">CPCC 202695</strain>
    </source>
</reference>
<gene>
    <name evidence="1" type="ORF">BCL57_003370</name>
    <name evidence="2" type="ORF">SAMN04489721_0499</name>
</gene>
<evidence type="ECO:0008006" key="5">
    <source>
        <dbReference type="Google" id="ProtNLM"/>
    </source>
</evidence>
<evidence type="ECO:0000313" key="1">
    <source>
        <dbReference type="EMBL" id="MCP2369187.1"/>
    </source>
</evidence>
<proteinExistence type="predicted"/>
<name>A0A1H1MXS5_9MICO</name>